<dbReference type="PRINTS" id="PR00364">
    <property type="entry name" value="DISEASERSIST"/>
</dbReference>
<evidence type="ECO:0000313" key="2">
    <source>
        <dbReference type="Proteomes" id="UP000316628"/>
    </source>
</evidence>
<dbReference type="PANTHER" id="PTHR47691:SF3">
    <property type="entry name" value="HTH-TYPE TRANSCRIPTIONAL REGULATOR RV0890C-RELATED"/>
    <property type="match status" value="1"/>
</dbReference>
<accession>A0A543JG97</accession>
<dbReference type="Pfam" id="PF13424">
    <property type="entry name" value="TPR_12"/>
    <property type="match status" value="2"/>
</dbReference>
<comment type="caution">
    <text evidence="1">The sequence shown here is derived from an EMBL/GenBank/DDBJ whole genome shotgun (WGS) entry which is preliminary data.</text>
</comment>
<dbReference type="SUPFAM" id="SSF52540">
    <property type="entry name" value="P-loop containing nucleoside triphosphate hydrolases"/>
    <property type="match status" value="1"/>
</dbReference>
<dbReference type="Gene3D" id="1.25.40.10">
    <property type="entry name" value="Tetratricopeptide repeat domain"/>
    <property type="match status" value="2"/>
</dbReference>
<organism evidence="1 2">
    <name type="scientific">Saccharothrix saharensis</name>
    <dbReference type="NCBI Taxonomy" id="571190"/>
    <lineage>
        <taxon>Bacteria</taxon>
        <taxon>Bacillati</taxon>
        <taxon>Actinomycetota</taxon>
        <taxon>Actinomycetes</taxon>
        <taxon>Pseudonocardiales</taxon>
        <taxon>Pseudonocardiaceae</taxon>
        <taxon>Saccharothrix</taxon>
    </lineage>
</organism>
<dbReference type="Gene3D" id="3.40.50.300">
    <property type="entry name" value="P-loop containing nucleotide triphosphate hydrolases"/>
    <property type="match status" value="1"/>
</dbReference>
<dbReference type="InterPro" id="IPR027417">
    <property type="entry name" value="P-loop_NTPase"/>
</dbReference>
<dbReference type="SMART" id="SM00028">
    <property type="entry name" value="TPR"/>
    <property type="match status" value="5"/>
</dbReference>
<reference evidence="1 2" key="1">
    <citation type="submission" date="2019-06" db="EMBL/GenBank/DDBJ databases">
        <title>Sequencing the genomes of 1000 actinobacteria strains.</title>
        <authorList>
            <person name="Klenk H.-P."/>
        </authorList>
    </citation>
    <scope>NUCLEOTIDE SEQUENCE [LARGE SCALE GENOMIC DNA]</scope>
    <source>
        <strain evidence="1 2">DSM 45456</strain>
    </source>
</reference>
<dbReference type="EMBL" id="VFPP01000001">
    <property type="protein sequence ID" value="TQM81863.1"/>
    <property type="molecule type" value="Genomic_DNA"/>
</dbReference>
<evidence type="ECO:0000313" key="1">
    <source>
        <dbReference type="EMBL" id="TQM81863.1"/>
    </source>
</evidence>
<dbReference type="Proteomes" id="UP000316628">
    <property type="component" value="Unassembled WGS sequence"/>
</dbReference>
<keyword evidence="2" id="KW-1185">Reference proteome</keyword>
<name>A0A543JG97_9PSEU</name>
<dbReference type="InterPro" id="IPR011990">
    <property type="entry name" value="TPR-like_helical_dom_sf"/>
</dbReference>
<dbReference type="InterPro" id="IPR019734">
    <property type="entry name" value="TPR_rpt"/>
</dbReference>
<sequence>MVEQRPEGTSNAVSGPVAAVVQAGTVHGGVTVHRSGDAGPASLRQLPMAPAKFVNREAQLASLDALMAGRPAEGVGTVVLTAVAGAPGIGKTSLALHWAHRVRDRFPDGDLYLNLRGYGAGPPLTALQGVEFFLHALGVPAERVPADLESAAALYRSLLDGKRVLILIDNAVSAAQARPLLPASPTCMTVITSRSRLSSLIAVEGAEPVVLDVLTPAESLEMLRRLVDARRVDAEPEAAGRIARWCSHLPLALRIVAERLIEQEYLSLADLADELADEYRRLDALASDDEPADVRTVFSWSYHRLPPDAARLFRLLGLHAGADFGTAVAAALTGSDPTPVRRLLGLLTTANLLQQTATDRWRLHDLLRTYAADRAVVDETGAERRRAVRRSLRWYLLSSANARRAFLPDLVLDVAAADPADEVTPLVFADADAALRWFEAERFNLLDALDQASALGHHDIAATMPKAMAGFFEVRAHWSDYRNVYATGLRSAKEIGSAPWTVANLVGLGDAHHILGESDQALAHYREAAALAGRIGNSRAEGFAMRGIGLVQEKVGRFEVAAEHYRRALVTLRRAGARRGEGMCLLSLGDCHRAMARFGEAIDYGRQASAVFRETEDRLSVGLALNSLGLSHLGAGEYPQALACHREALSVFRRFDHPHKEGLSLLNLGDVLAALGDAADARRQWSEALVVLERVGAPEVEVARARLGTS</sequence>
<dbReference type="PANTHER" id="PTHR47691">
    <property type="entry name" value="REGULATOR-RELATED"/>
    <property type="match status" value="1"/>
</dbReference>
<proteinExistence type="predicted"/>
<gene>
    <name evidence="1" type="ORF">FHX81_4247</name>
</gene>
<dbReference type="SUPFAM" id="SSF48452">
    <property type="entry name" value="TPR-like"/>
    <property type="match status" value="1"/>
</dbReference>
<dbReference type="AlphaFoldDB" id="A0A543JG97"/>
<dbReference type="GO" id="GO:0043531">
    <property type="term" value="F:ADP binding"/>
    <property type="evidence" value="ECO:0007669"/>
    <property type="project" value="InterPro"/>
</dbReference>
<protein>
    <submittedName>
        <fullName evidence="1">NB-ARC domain-containing protein</fullName>
    </submittedName>
</protein>